<reference evidence="2" key="1">
    <citation type="submission" date="2022-11" db="UniProtKB">
        <authorList>
            <consortium name="WormBaseParasite"/>
        </authorList>
    </citation>
    <scope>IDENTIFICATION</scope>
</reference>
<proteinExistence type="predicted"/>
<accession>A0AC34GNY5</accession>
<dbReference type="Proteomes" id="UP000887579">
    <property type="component" value="Unplaced"/>
</dbReference>
<evidence type="ECO:0000313" key="1">
    <source>
        <dbReference type="Proteomes" id="UP000887579"/>
    </source>
</evidence>
<sequence length="405" mass="47328">MYQEPVGDNSAEKCWVFIDNSNLIIQGWKYYGNKNNFAIQDPRMRVDMGRLTNYVIGKRSTEGHPRAWLHGSQPPSVDTVWKAIEKKDIISAYTNKEKSVDTGLGSDATEQACENKDVGGTFIFVSGDRDYIFLMEDKILKRGFKIDVFTWESALSKEYYALQKRHPEKVEIFKIDEFADRVCYARYRFRKGRIPRDRTIVIHFDKVNIENAGKLVQDLDRLFLVPFLYQWDKNYTLFLSAIPAEQKNFRRGQHFDIGDLKELYDTNDEEFLKDVGCAMYDFTVLYNINKKKIMESAKYIGTYKDDNFMTAVEWYNKPNLNTFYCSNNESDNEGKVLLLVLKHNIKLIVEEGIPKGISGNEWNVVSGENKQKFDIKKKKYCGYEFRCSHGLSCKFKASLKIHKYY</sequence>
<protein>
    <submittedName>
        <fullName evidence="2">NYN domain-containing protein</fullName>
    </submittedName>
</protein>
<evidence type="ECO:0000313" key="2">
    <source>
        <dbReference type="WBParaSite" id="ES5_v2.g5326.t1"/>
    </source>
</evidence>
<organism evidence="1 2">
    <name type="scientific">Panagrolaimus sp. ES5</name>
    <dbReference type="NCBI Taxonomy" id="591445"/>
    <lineage>
        <taxon>Eukaryota</taxon>
        <taxon>Metazoa</taxon>
        <taxon>Ecdysozoa</taxon>
        <taxon>Nematoda</taxon>
        <taxon>Chromadorea</taxon>
        <taxon>Rhabditida</taxon>
        <taxon>Tylenchina</taxon>
        <taxon>Panagrolaimomorpha</taxon>
        <taxon>Panagrolaimoidea</taxon>
        <taxon>Panagrolaimidae</taxon>
        <taxon>Panagrolaimus</taxon>
    </lineage>
</organism>
<name>A0AC34GNY5_9BILA</name>
<dbReference type="WBParaSite" id="ES5_v2.g5326.t1">
    <property type="protein sequence ID" value="ES5_v2.g5326.t1"/>
    <property type="gene ID" value="ES5_v2.g5326"/>
</dbReference>